<dbReference type="RefSeq" id="WP_010357540.1">
    <property type="nucleotide sequence ID" value="NZ_CP122369.1"/>
</dbReference>
<organism evidence="2 5">
    <name type="scientific">Streptomyces acidiscabies</name>
    <dbReference type="NCBI Taxonomy" id="42234"/>
    <lineage>
        <taxon>Bacteria</taxon>
        <taxon>Bacillati</taxon>
        <taxon>Actinomycetota</taxon>
        <taxon>Actinomycetes</taxon>
        <taxon>Kitasatosporales</taxon>
        <taxon>Streptomycetaceae</taxon>
        <taxon>Streptomyces</taxon>
    </lineage>
</organism>
<accession>A0AAP6EFX4</accession>
<proteinExistence type="predicted"/>
<dbReference type="EMBL" id="JARAWP010000023">
    <property type="protein sequence ID" value="MDX3022812.1"/>
    <property type="molecule type" value="Genomic_DNA"/>
</dbReference>
<dbReference type="InterPro" id="IPR036078">
    <property type="entry name" value="Spo11/TopoVI_A_sf"/>
</dbReference>
<dbReference type="EMBL" id="JARAWC010000010">
    <property type="protein sequence ID" value="MDX2961234.1"/>
    <property type="molecule type" value="Genomic_DNA"/>
</dbReference>
<keyword evidence="4" id="KW-1185">Reference proteome</keyword>
<name>A0AAP6EFX4_9ACTN</name>
<evidence type="ECO:0000313" key="3">
    <source>
        <dbReference type="EMBL" id="MDX3022812.1"/>
    </source>
</evidence>
<dbReference type="Proteomes" id="UP001272987">
    <property type="component" value="Unassembled WGS sequence"/>
</dbReference>
<evidence type="ECO:0000313" key="4">
    <source>
        <dbReference type="Proteomes" id="UP001272987"/>
    </source>
</evidence>
<comment type="caution">
    <text evidence="2">The sequence shown here is derived from an EMBL/GenBank/DDBJ whole genome shotgun (WGS) entry which is preliminary data.</text>
</comment>
<gene>
    <name evidence="2" type="ORF">PV399_16135</name>
    <name evidence="3" type="ORF">PV666_33770</name>
</gene>
<dbReference type="GO" id="GO:0005694">
    <property type="term" value="C:chromosome"/>
    <property type="evidence" value="ECO:0007669"/>
    <property type="project" value="InterPro"/>
</dbReference>
<dbReference type="Pfam" id="PF09983">
    <property type="entry name" value="JetD_C"/>
    <property type="match status" value="1"/>
</dbReference>
<reference evidence="2 4" key="1">
    <citation type="journal article" date="2023" name="Microb. Genom.">
        <title>Mesoterricola silvestris gen. nov., sp. nov., Mesoterricola sediminis sp. nov., Geothrix oryzae sp. nov., Geothrix edaphica sp. nov., Geothrix rubra sp. nov., and Geothrix limicola sp. nov., six novel members of Acidobacteriota isolated from soils.</title>
        <authorList>
            <person name="Weisberg A.J."/>
            <person name="Pearce E."/>
            <person name="Kramer C.G."/>
            <person name="Chang J.H."/>
            <person name="Clarke C.R."/>
        </authorList>
    </citation>
    <scope>NUCLEOTIDE SEQUENCE</scope>
    <source>
        <strain evidence="3 4">NB05-1H</strain>
        <strain evidence="2">NRRL_B-16521</strain>
    </source>
</reference>
<evidence type="ECO:0000313" key="2">
    <source>
        <dbReference type="EMBL" id="MDX2961234.1"/>
    </source>
</evidence>
<dbReference type="AlphaFoldDB" id="A0AAP6EFX4"/>
<dbReference type="SUPFAM" id="SSF56726">
    <property type="entry name" value="DNA topoisomerase IV, alpha subunit"/>
    <property type="match status" value="1"/>
</dbReference>
<feature type="domain" description="Wadjet protein JetD C-terminal" evidence="1">
    <location>
        <begin position="259"/>
        <end position="404"/>
    </location>
</feature>
<sequence>MGTHVALHPDLMEWAVSPGGALFCARVRQHIANGGKLNRRLRLQMTDRERADLIDLFGDAVSATDVQLARADTLLRSSRHTLPLRMLIIGAGGPIRTKRGQTRYRAIIKRERLMRERAETLAAIADVSELATEHRLLASLPNDNRRVPPKGSRAGTPHWDTYCAALRAAAEWFRTASRDWKCSERELAARALGGTKTWTEASKAAFSKLVGLPFTEAVHTSDTGLRMTGPAEWHRQGLVADLSLAEPFIELPGWTVTRDGRFDLQACGILLIENQETFEAVTSRTSVPRDWLCIWTEGFASGALAHFLGIRVPESMPIAAWGDLDPPGIDIILDLSAKSGRIIHPIAMDADLYRRGRKLVEEPSQLEKWLNEAKKHTETVPSPFKGLVTAMIEHGGLRCEQEGMHEQVLPYLHHWLAELKPF</sequence>
<dbReference type="Proteomes" id="UP001282288">
    <property type="component" value="Unassembled WGS sequence"/>
</dbReference>
<evidence type="ECO:0000259" key="1">
    <source>
        <dbReference type="Pfam" id="PF09983"/>
    </source>
</evidence>
<evidence type="ECO:0000313" key="5">
    <source>
        <dbReference type="Proteomes" id="UP001282288"/>
    </source>
</evidence>
<dbReference type="GO" id="GO:0003677">
    <property type="term" value="F:DNA binding"/>
    <property type="evidence" value="ECO:0007669"/>
    <property type="project" value="InterPro"/>
</dbReference>
<dbReference type="GeneID" id="69812091"/>
<dbReference type="InterPro" id="IPR024534">
    <property type="entry name" value="JetD_C"/>
</dbReference>
<protein>
    <submittedName>
        <fullName evidence="2">DUF2220 family protein</fullName>
    </submittedName>
</protein>